<name>A0ABQ8AGW4_BRANA</name>
<evidence type="ECO:0000256" key="7">
    <source>
        <dbReference type="ARBA" id="ARBA00022989"/>
    </source>
</evidence>
<dbReference type="InterPro" id="IPR002401">
    <property type="entry name" value="Cyt_P450_E_grp-I"/>
</dbReference>
<dbReference type="InterPro" id="IPR051103">
    <property type="entry name" value="Plant_metabolite_P450s"/>
</dbReference>
<evidence type="ECO:0000256" key="3">
    <source>
        <dbReference type="ARBA" id="ARBA00010617"/>
    </source>
</evidence>
<keyword evidence="8" id="KW-0560">Oxidoreductase</keyword>
<feature type="transmembrane region" description="Helical" evidence="11">
    <location>
        <begin position="100"/>
        <end position="122"/>
    </location>
</feature>
<dbReference type="InterPro" id="IPR001128">
    <property type="entry name" value="Cyt_P450"/>
</dbReference>
<keyword evidence="4" id="KW-0408">Iron</keyword>
<dbReference type="PROSITE" id="PS00086">
    <property type="entry name" value="CYTOCHROME_P450"/>
    <property type="match status" value="2"/>
</dbReference>
<feature type="transmembrane region" description="Helical" evidence="11">
    <location>
        <begin position="325"/>
        <end position="343"/>
    </location>
</feature>
<evidence type="ECO:0000256" key="5">
    <source>
        <dbReference type="ARBA" id="ARBA00022692"/>
    </source>
</evidence>
<dbReference type="Pfam" id="PF00067">
    <property type="entry name" value="p450"/>
    <property type="match status" value="2"/>
</dbReference>
<dbReference type="Gene3D" id="1.10.630.10">
    <property type="entry name" value="Cytochrome P450"/>
    <property type="match status" value="2"/>
</dbReference>
<evidence type="ECO:0000313" key="13">
    <source>
        <dbReference type="Proteomes" id="UP000824890"/>
    </source>
</evidence>
<evidence type="ECO:0000256" key="6">
    <source>
        <dbReference type="ARBA" id="ARBA00022723"/>
    </source>
</evidence>
<keyword evidence="6" id="KW-0479">Metal-binding</keyword>
<comment type="similarity">
    <text evidence="3">Belongs to the cytochrome P450 family.</text>
</comment>
<gene>
    <name evidence="12" type="ORF">HID58_054102</name>
</gene>
<dbReference type="PRINTS" id="PR00385">
    <property type="entry name" value="P450"/>
</dbReference>
<keyword evidence="4" id="KW-0349">Heme</keyword>
<comment type="cofactor">
    <cofactor evidence="1">
        <name>heme</name>
        <dbReference type="ChEBI" id="CHEBI:30413"/>
    </cofactor>
</comment>
<sequence>MIHPREHDRFFLILKISASSFFYRLEQWWQQSSLTFSTASPLYLSASPHYSVTLSSSGNQRTHVLTFLCLRVLLLYPSSVNFTFFSLSLQKLSSKYGSNLYLRIFGFPIVLVSSASVAYEIFRAHDVNISSRVMVVSNRLNELLEKVLVEYEEKQGEHHLQGMDLMDVLLAAYRDEKAEYKITRNHIKSFYADLLFAGITPSVQTIQWTLAEIINSPNTLKRMRGELDSVVGTVRLIQETDLPSLPYLQAVVKEGCRIGGFYVPEKTSPMINDYAVMRDPDYWVDPDEFKPERFLDTWQEEERKEQALKYIPFGSGRRSCPGENLAFIFIGTAIGVMVQGFEWRFKEDKVNMEETVVGLSLTMAHPLKCTPVARTFNSLTLNLKSYCLHHVVICAYFLPIWEKKKNFPLPPSPPSLPIIGHLDLFLSVLAHRSLQKLSSKYGSILYLRIFSSPIVLVSSASVAYEIFRAHDVNISSRGLPPTEDSLFAGSFSFISAPYGDYWKFMKKALKRSRRVRADELDRFYDNLFEKAAKKETVEIFEEALKLINDSICKLIMGRCFPEEGGVVERVKGLAIELDVSSKKILLAKPTAPMEVKTISNSFDELLEKILAEHEEKLGEHHQGKDLMDVLLAAYGDENAKYKITRNRIKSFYVDLLFAGITNSALPIQWTLAEIINSPNSLERLRGELDSVVGTTRLIQETDLPNLPYLQAVVKEGLRLHPSEPMFERFSQEGCKVGGFYVPEKTSLMVNAYAVMRDPNYWADPDEFKPERFLDTWQEEERREQALKYIPFGSGRRGCPGENLAYIFIGTAIGVMVQGFEWRFKEEKVNMEEAVAGLSLTMAHPLKCTPVARTLNLLTSCVIMEEALVGLSLTMAHPLKCTSVA</sequence>
<dbReference type="SUPFAM" id="SSF48264">
    <property type="entry name" value="Cytochrome P450"/>
    <property type="match status" value="2"/>
</dbReference>
<keyword evidence="7 11" id="KW-1133">Transmembrane helix</keyword>
<dbReference type="InterPro" id="IPR036396">
    <property type="entry name" value="Cyt_P450_sf"/>
</dbReference>
<evidence type="ECO:0000256" key="8">
    <source>
        <dbReference type="ARBA" id="ARBA00023002"/>
    </source>
</evidence>
<comment type="subcellular location">
    <subcellularLocation>
        <location evidence="2">Membrane</location>
        <topology evidence="2">Single-pass membrane protein</topology>
    </subcellularLocation>
</comment>
<accession>A0ABQ8AGW4</accession>
<keyword evidence="5 11" id="KW-0812">Transmembrane</keyword>
<dbReference type="InterPro" id="IPR017972">
    <property type="entry name" value="Cyt_P450_CS"/>
</dbReference>
<evidence type="ECO:0000256" key="9">
    <source>
        <dbReference type="ARBA" id="ARBA00023033"/>
    </source>
</evidence>
<keyword evidence="9" id="KW-0503">Monooxygenase</keyword>
<dbReference type="EMBL" id="JAGKQM010000013">
    <property type="protein sequence ID" value="KAH0891673.1"/>
    <property type="molecule type" value="Genomic_DNA"/>
</dbReference>
<reference evidence="12 13" key="1">
    <citation type="submission" date="2021-05" db="EMBL/GenBank/DDBJ databases">
        <title>Genome Assembly of Synthetic Allotetraploid Brassica napus Reveals Homoeologous Exchanges between Subgenomes.</title>
        <authorList>
            <person name="Davis J.T."/>
        </authorList>
    </citation>
    <scope>NUCLEOTIDE SEQUENCE [LARGE SCALE GENOMIC DNA]</scope>
    <source>
        <strain evidence="13">cv. Da-Ae</strain>
        <tissue evidence="12">Seedling</tissue>
    </source>
</reference>
<evidence type="ECO:0000256" key="10">
    <source>
        <dbReference type="ARBA" id="ARBA00023136"/>
    </source>
</evidence>
<keyword evidence="13" id="KW-1185">Reference proteome</keyword>
<proteinExistence type="inferred from homology"/>
<evidence type="ECO:0000256" key="1">
    <source>
        <dbReference type="ARBA" id="ARBA00001971"/>
    </source>
</evidence>
<evidence type="ECO:0000256" key="11">
    <source>
        <dbReference type="SAM" id="Phobius"/>
    </source>
</evidence>
<evidence type="ECO:0000256" key="4">
    <source>
        <dbReference type="ARBA" id="ARBA00022617"/>
    </source>
</evidence>
<comment type="caution">
    <text evidence="12">The sequence shown here is derived from an EMBL/GenBank/DDBJ whole genome shotgun (WGS) entry which is preliminary data.</text>
</comment>
<evidence type="ECO:0000256" key="2">
    <source>
        <dbReference type="ARBA" id="ARBA00004167"/>
    </source>
</evidence>
<dbReference type="CDD" id="cd20655">
    <property type="entry name" value="CYP93"/>
    <property type="match status" value="1"/>
</dbReference>
<evidence type="ECO:0000313" key="12">
    <source>
        <dbReference type="EMBL" id="KAH0891673.1"/>
    </source>
</evidence>
<dbReference type="PRINTS" id="PR00463">
    <property type="entry name" value="EP450I"/>
</dbReference>
<dbReference type="PANTHER" id="PTHR24298:SF819">
    <property type="entry name" value="CYTOCHROME P450, FAMILY 705, SUBFAMILY A, POLYPEPTIDE 15-RELATED"/>
    <property type="match status" value="1"/>
</dbReference>
<dbReference type="Proteomes" id="UP000824890">
    <property type="component" value="Unassembled WGS sequence"/>
</dbReference>
<keyword evidence="10 11" id="KW-0472">Membrane</keyword>
<organism evidence="12 13">
    <name type="scientific">Brassica napus</name>
    <name type="common">Rape</name>
    <dbReference type="NCBI Taxonomy" id="3708"/>
    <lineage>
        <taxon>Eukaryota</taxon>
        <taxon>Viridiplantae</taxon>
        <taxon>Streptophyta</taxon>
        <taxon>Embryophyta</taxon>
        <taxon>Tracheophyta</taxon>
        <taxon>Spermatophyta</taxon>
        <taxon>Magnoliopsida</taxon>
        <taxon>eudicotyledons</taxon>
        <taxon>Gunneridae</taxon>
        <taxon>Pentapetalae</taxon>
        <taxon>rosids</taxon>
        <taxon>malvids</taxon>
        <taxon>Brassicales</taxon>
        <taxon>Brassicaceae</taxon>
        <taxon>Brassiceae</taxon>
        <taxon>Brassica</taxon>
    </lineage>
</organism>
<dbReference type="PANTHER" id="PTHR24298">
    <property type="entry name" value="FLAVONOID 3'-MONOOXYGENASE-RELATED"/>
    <property type="match status" value="1"/>
</dbReference>
<feature type="transmembrane region" description="Helical" evidence="11">
    <location>
        <begin position="64"/>
        <end position="88"/>
    </location>
</feature>
<protein>
    <submittedName>
        <fullName evidence="12">Uncharacterized protein</fullName>
    </submittedName>
</protein>